<name>A0A554JDF3_9BACT</name>
<dbReference type="Pfam" id="PF01476">
    <property type="entry name" value="LysM"/>
    <property type="match status" value="1"/>
</dbReference>
<dbReference type="SMART" id="SM00257">
    <property type="entry name" value="LysM"/>
    <property type="match status" value="1"/>
</dbReference>
<proteinExistence type="predicted"/>
<evidence type="ECO:0000313" key="4">
    <source>
        <dbReference type="Proteomes" id="UP000319613"/>
    </source>
</evidence>
<feature type="domain" description="LysM" evidence="2">
    <location>
        <begin position="83"/>
        <end position="127"/>
    </location>
</feature>
<dbReference type="Gene3D" id="3.10.350.10">
    <property type="entry name" value="LysM domain"/>
    <property type="match status" value="1"/>
</dbReference>
<dbReference type="CDD" id="cd00118">
    <property type="entry name" value="LysM"/>
    <property type="match status" value="1"/>
</dbReference>
<protein>
    <recommendedName>
        <fullName evidence="2">LysM domain-containing protein</fullName>
    </recommendedName>
</protein>
<dbReference type="SUPFAM" id="SSF54106">
    <property type="entry name" value="LysM domain"/>
    <property type="match status" value="1"/>
</dbReference>
<dbReference type="InterPro" id="IPR036779">
    <property type="entry name" value="LysM_dom_sf"/>
</dbReference>
<organism evidence="3 4">
    <name type="scientific">Candidatus Doudnabacteria bacterium Gr01-1014_77</name>
    <dbReference type="NCBI Taxonomy" id="2017133"/>
    <lineage>
        <taxon>Bacteria</taxon>
        <taxon>Candidatus Doudnaibacteriota</taxon>
    </lineage>
</organism>
<keyword evidence="1" id="KW-0472">Membrane</keyword>
<feature type="transmembrane region" description="Helical" evidence="1">
    <location>
        <begin position="26"/>
        <end position="47"/>
    </location>
</feature>
<dbReference type="PROSITE" id="PS51782">
    <property type="entry name" value="LYSM"/>
    <property type="match status" value="1"/>
</dbReference>
<keyword evidence="1" id="KW-0812">Transmembrane</keyword>
<reference evidence="3 4" key="1">
    <citation type="submission" date="2017-07" db="EMBL/GenBank/DDBJ databases">
        <title>Mechanisms for carbon and nitrogen cycling indicate functional differentiation within the Candidate Phyla Radiation.</title>
        <authorList>
            <person name="Danczak R.E."/>
            <person name="Johnston M.D."/>
            <person name="Kenah C."/>
            <person name="Slattery M."/>
            <person name="Wrighton K.C."/>
            <person name="Wilkins M.J."/>
        </authorList>
    </citation>
    <scope>NUCLEOTIDE SEQUENCE [LARGE SCALE GENOMIC DNA]</scope>
    <source>
        <strain evidence="3">Gr01-1014_77</strain>
    </source>
</reference>
<evidence type="ECO:0000256" key="1">
    <source>
        <dbReference type="SAM" id="Phobius"/>
    </source>
</evidence>
<accession>A0A554JDF3</accession>
<dbReference type="EMBL" id="VMFF01000005">
    <property type="protein sequence ID" value="TSC66422.1"/>
    <property type="molecule type" value="Genomic_DNA"/>
</dbReference>
<dbReference type="InterPro" id="IPR018392">
    <property type="entry name" value="LysM"/>
</dbReference>
<sequence>MFSRKQNFKLSQNLKMGIQPPSSQGTFFKVSGVIFLLLSIFLIKNIYQNLNNVVEVRQIDSVTPEVLGAFDQNQQTTKRTTPATYTVSKGDTLFNIAQSQGINWVVIASLNDLKAPYTLKPGTVLKLR</sequence>
<dbReference type="AlphaFoldDB" id="A0A554JDF3"/>
<gene>
    <name evidence="3" type="ORF">G01um101477_79</name>
</gene>
<dbReference type="Proteomes" id="UP000319613">
    <property type="component" value="Unassembled WGS sequence"/>
</dbReference>
<comment type="caution">
    <text evidence="3">The sequence shown here is derived from an EMBL/GenBank/DDBJ whole genome shotgun (WGS) entry which is preliminary data.</text>
</comment>
<evidence type="ECO:0000313" key="3">
    <source>
        <dbReference type="EMBL" id="TSC66422.1"/>
    </source>
</evidence>
<evidence type="ECO:0000259" key="2">
    <source>
        <dbReference type="PROSITE" id="PS51782"/>
    </source>
</evidence>
<keyword evidence="1" id="KW-1133">Transmembrane helix</keyword>